<feature type="region of interest" description="Disordered" evidence="1">
    <location>
        <begin position="268"/>
        <end position="298"/>
    </location>
</feature>
<dbReference type="GeneID" id="37023136"/>
<dbReference type="EMBL" id="KZ819602">
    <property type="protein sequence ID" value="PWN38558.1"/>
    <property type="molecule type" value="Genomic_DNA"/>
</dbReference>
<dbReference type="AlphaFoldDB" id="A0A316VNB4"/>
<dbReference type="InParanoid" id="A0A316VNB4"/>
<keyword evidence="2" id="KW-0732">Signal</keyword>
<feature type="compositionally biased region" description="Basic residues" evidence="1">
    <location>
        <begin position="85"/>
        <end position="94"/>
    </location>
</feature>
<gene>
    <name evidence="3" type="ORF">FA14DRAFT_183915</name>
</gene>
<dbReference type="Proteomes" id="UP000245771">
    <property type="component" value="Unassembled WGS sequence"/>
</dbReference>
<evidence type="ECO:0000256" key="1">
    <source>
        <dbReference type="SAM" id="MobiDB-lite"/>
    </source>
</evidence>
<protein>
    <submittedName>
        <fullName evidence="3">Uncharacterized protein</fullName>
    </submittedName>
</protein>
<organism evidence="3 4">
    <name type="scientific">Meira miltonrushii</name>
    <dbReference type="NCBI Taxonomy" id="1280837"/>
    <lineage>
        <taxon>Eukaryota</taxon>
        <taxon>Fungi</taxon>
        <taxon>Dikarya</taxon>
        <taxon>Basidiomycota</taxon>
        <taxon>Ustilaginomycotina</taxon>
        <taxon>Exobasidiomycetes</taxon>
        <taxon>Exobasidiales</taxon>
        <taxon>Brachybasidiaceae</taxon>
        <taxon>Meira</taxon>
    </lineage>
</organism>
<name>A0A316VNB4_9BASI</name>
<sequence length="298" mass="33701">MKSITFALFIFYLFDLLLYVQASSEYSLVKRGGGQSSRRSRRKSEESSVRDQTAALPGSSSLEWGDPDAMARMPSDPSESLSPSSKRRVNRRKAWSGSSYETSSGSTDQMSIARGELSKKGDTAMSRYRAKNEVGTSGNPPGMPNDWSKGGIVTAQDGTQQRYIHIQKPIKHKSNSVSEQLYSGKYPRKATYPNRNTKVWRLKKSNDDAAQLFTGRSNRNRLKDIYGPETTYEDPNRLHFGRQSMDSARATNQLKTAMDLHTRQDHVFKKKRRASETPEERKARKCKKKPSGQIVCER</sequence>
<evidence type="ECO:0000313" key="4">
    <source>
        <dbReference type="Proteomes" id="UP000245771"/>
    </source>
</evidence>
<feature type="compositionally biased region" description="Low complexity" evidence="1">
    <location>
        <begin position="74"/>
        <end position="84"/>
    </location>
</feature>
<reference evidence="3 4" key="1">
    <citation type="journal article" date="2018" name="Mol. Biol. Evol.">
        <title>Broad Genomic Sampling Reveals a Smut Pathogenic Ancestry of the Fungal Clade Ustilaginomycotina.</title>
        <authorList>
            <person name="Kijpornyongpan T."/>
            <person name="Mondo S.J."/>
            <person name="Barry K."/>
            <person name="Sandor L."/>
            <person name="Lee J."/>
            <person name="Lipzen A."/>
            <person name="Pangilinan J."/>
            <person name="LaButti K."/>
            <person name="Hainaut M."/>
            <person name="Henrissat B."/>
            <person name="Grigoriev I.V."/>
            <person name="Spatafora J.W."/>
            <person name="Aime M.C."/>
        </authorList>
    </citation>
    <scope>NUCLEOTIDE SEQUENCE [LARGE SCALE GENOMIC DNA]</scope>
    <source>
        <strain evidence="3 4">MCA 3882</strain>
    </source>
</reference>
<feature type="chain" id="PRO_5016378788" evidence="2">
    <location>
        <begin position="23"/>
        <end position="298"/>
    </location>
</feature>
<feature type="compositionally biased region" description="Low complexity" evidence="1">
    <location>
        <begin position="96"/>
        <end position="107"/>
    </location>
</feature>
<evidence type="ECO:0000256" key="2">
    <source>
        <dbReference type="SAM" id="SignalP"/>
    </source>
</evidence>
<feature type="signal peptide" evidence="2">
    <location>
        <begin position="1"/>
        <end position="22"/>
    </location>
</feature>
<feature type="region of interest" description="Disordered" evidence="1">
    <location>
        <begin position="30"/>
        <end position="112"/>
    </location>
</feature>
<accession>A0A316VNB4</accession>
<keyword evidence="4" id="KW-1185">Reference proteome</keyword>
<evidence type="ECO:0000313" key="3">
    <source>
        <dbReference type="EMBL" id="PWN38558.1"/>
    </source>
</evidence>
<proteinExistence type="predicted"/>
<dbReference type="RefSeq" id="XP_025358860.1">
    <property type="nucleotide sequence ID" value="XM_025501355.1"/>
</dbReference>